<organism evidence="3 4">
    <name type="scientific">Ridgeia piscesae</name>
    <name type="common">Tubeworm</name>
    <dbReference type="NCBI Taxonomy" id="27915"/>
    <lineage>
        <taxon>Eukaryota</taxon>
        <taxon>Metazoa</taxon>
        <taxon>Spiralia</taxon>
        <taxon>Lophotrochozoa</taxon>
        <taxon>Annelida</taxon>
        <taxon>Polychaeta</taxon>
        <taxon>Sedentaria</taxon>
        <taxon>Canalipalpata</taxon>
        <taxon>Sabellida</taxon>
        <taxon>Siboglinidae</taxon>
        <taxon>Ridgeia</taxon>
    </lineage>
</organism>
<accession>A0AAD9KJX3</accession>
<evidence type="ECO:0000256" key="2">
    <source>
        <dbReference type="SAM" id="Phobius"/>
    </source>
</evidence>
<comment type="caution">
    <text evidence="3">The sequence shown here is derived from an EMBL/GenBank/DDBJ whole genome shotgun (WGS) entry which is preliminary data.</text>
</comment>
<dbReference type="EMBL" id="JAODUO010000914">
    <property type="protein sequence ID" value="KAK2172984.1"/>
    <property type="molecule type" value="Genomic_DNA"/>
</dbReference>
<dbReference type="Proteomes" id="UP001209878">
    <property type="component" value="Unassembled WGS sequence"/>
</dbReference>
<keyword evidence="4" id="KW-1185">Reference proteome</keyword>
<dbReference type="AlphaFoldDB" id="A0AAD9KJX3"/>
<keyword evidence="2" id="KW-0472">Membrane</keyword>
<keyword evidence="2" id="KW-1133">Transmembrane helix</keyword>
<evidence type="ECO:0000256" key="1">
    <source>
        <dbReference type="SAM" id="MobiDB-lite"/>
    </source>
</evidence>
<feature type="transmembrane region" description="Helical" evidence="2">
    <location>
        <begin position="766"/>
        <end position="793"/>
    </location>
</feature>
<feature type="transmembrane region" description="Helical" evidence="2">
    <location>
        <begin position="731"/>
        <end position="754"/>
    </location>
</feature>
<feature type="region of interest" description="Disordered" evidence="1">
    <location>
        <begin position="346"/>
        <end position="378"/>
    </location>
</feature>
<feature type="region of interest" description="Disordered" evidence="1">
    <location>
        <begin position="397"/>
        <end position="474"/>
    </location>
</feature>
<protein>
    <submittedName>
        <fullName evidence="3">Uncharacterized protein</fullName>
    </submittedName>
</protein>
<gene>
    <name evidence="3" type="ORF">NP493_913g02017</name>
</gene>
<reference evidence="3" key="1">
    <citation type="journal article" date="2023" name="Mol. Biol. Evol.">
        <title>Third-Generation Sequencing Reveals the Adaptive Role of the Epigenome in Three Deep-Sea Polychaetes.</title>
        <authorList>
            <person name="Perez M."/>
            <person name="Aroh O."/>
            <person name="Sun Y."/>
            <person name="Lan Y."/>
            <person name="Juniper S.K."/>
            <person name="Young C.R."/>
            <person name="Angers B."/>
            <person name="Qian P.Y."/>
        </authorList>
    </citation>
    <scope>NUCLEOTIDE SEQUENCE</scope>
    <source>
        <strain evidence="3">R07B-5</strain>
    </source>
</reference>
<sequence>MIYNNCCDLCESHLENAKSANGKPRVNGYQLCDKFRKCDIGGQCCAARFPMSSNEHFTHRFMCYQHKKPSARIEPCQMEEGAKWGSHSKDDLITDETAATLVSADTLDLYSGVDQDWQRIWLHIKPFGRRTPIKGARPAEDEDVSVASCDKVGQPTDVHAPDRRRAHGRRQNADGYPAPRAMVDSNTNQNNHCDAWTPACGDIASGNRKSRSLLPDESRGVTIQAVRDAQLAGNSPASRDKDEIVLSSTSSGHGHLERDECDRCMPSLSRNESSLLLRVGRVFVGGTCLGEQWPSAHKRPVDAAAGDGRDLLKPAWSSTPSVVASMLASLSAKDILRPVKTRPGVVCSSQMSHGRHHHVDDNVNNSNNNKYYTSDDTDTDTERLMTNYASYDSVGRRATVHQRGVPSVTKRSNDTCDDSESANDNMCRGDHAADPSKGDPAGRGGRRRTRRQRDTARSCGGRDEASCSAEEDRPGQRLLRGEPVIVGRVIKELCSLLDYDHRGLDEALVFRYANHFATMYSDAAALLGDRRLDRRAISRMEQGLIGRGTLTPMHCSGTCLKSCCQDGCVNSSLLPSPQLGLSGLTYGCRAVAYQLLNLLAELETAETAETTADELLTSIVSGGRDTEMLRRLLVAYWGDSCQGRALPVEPWSRPRHNNTKCALYGKDNELRESKSDTVSAALGAWQRRVQDYVTQRGTAVTVPESQRRKTISISYRLTTSYGDLRRHLPTWVGYVLLVFMATACIGFEVGCVMVGSGLGTDGGHFWSIATVASILVDIILLQPLKVLFIAGIFTSLKRLL</sequence>
<name>A0AAD9KJX3_RIDPI</name>
<evidence type="ECO:0000313" key="4">
    <source>
        <dbReference type="Proteomes" id="UP001209878"/>
    </source>
</evidence>
<feature type="compositionally biased region" description="Basic and acidic residues" evidence="1">
    <location>
        <begin position="452"/>
        <end position="474"/>
    </location>
</feature>
<feature type="compositionally biased region" description="Basic and acidic residues" evidence="1">
    <location>
        <begin position="427"/>
        <end position="437"/>
    </location>
</feature>
<feature type="region of interest" description="Disordered" evidence="1">
    <location>
        <begin position="152"/>
        <end position="180"/>
    </location>
</feature>
<evidence type="ECO:0000313" key="3">
    <source>
        <dbReference type="EMBL" id="KAK2172984.1"/>
    </source>
</evidence>
<proteinExistence type="predicted"/>
<keyword evidence="2" id="KW-0812">Transmembrane</keyword>